<name>A0A2P2N539_RHIMU</name>
<protein>
    <submittedName>
        <fullName evidence="1">Uncharacterized protein</fullName>
    </submittedName>
</protein>
<dbReference type="EMBL" id="GGEC01057061">
    <property type="protein sequence ID" value="MBX37545.1"/>
    <property type="molecule type" value="Transcribed_RNA"/>
</dbReference>
<accession>A0A2P2N539</accession>
<organism evidence="1">
    <name type="scientific">Rhizophora mucronata</name>
    <name type="common">Asiatic mangrove</name>
    <dbReference type="NCBI Taxonomy" id="61149"/>
    <lineage>
        <taxon>Eukaryota</taxon>
        <taxon>Viridiplantae</taxon>
        <taxon>Streptophyta</taxon>
        <taxon>Embryophyta</taxon>
        <taxon>Tracheophyta</taxon>
        <taxon>Spermatophyta</taxon>
        <taxon>Magnoliopsida</taxon>
        <taxon>eudicotyledons</taxon>
        <taxon>Gunneridae</taxon>
        <taxon>Pentapetalae</taxon>
        <taxon>rosids</taxon>
        <taxon>fabids</taxon>
        <taxon>Malpighiales</taxon>
        <taxon>Rhizophoraceae</taxon>
        <taxon>Rhizophora</taxon>
    </lineage>
</organism>
<sequence length="41" mass="4658">MIGPDQKQVITPILIPLYGLKTCPSDCVKRLLIIVFFSPWL</sequence>
<evidence type="ECO:0000313" key="1">
    <source>
        <dbReference type="EMBL" id="MBX37545.1"/>
    </source>
</evidence>
<proteinExistence type="predicted"/>
<dbReference type="AlphaFoldDB" id="A0A2P2N539"/>
<reference evidence="1" key="1">
    <citation type="submission" date="2018-02" db="EMBL/GenBank/DDBJ databases">
        <title>Rhizophora mucronata_Transcriptome.</title>
        <authorList>
            <person name="Meera S.P."/>
            <person name="Sreeshan A."/>
            <person name="Augustine A."/>
        </authorList>
    </citation>
    <scope>NUCLEOTIDE SEQUENCE</scope>
    <source>
        <tissue evidence="1">Leaf</tissue>
    </source>
</reference>